<evidence type="ECO:0000256" key="5">
    <source>
        <dbReference type="ARBA" id="ARBA00023004"/>
    </source>
</evidence>
<evidence type="ECO:0000256" key="3">
    <source>
        <dbReference type="ARBA" id="ARBA00022723"/>
    </source>
</evidence>
<evidence type="ECO:0000256" key="2">
    <source>
        <dbReference type="ARBA" id="ARBA00022617"/>
    </source>
</evidence>
<dbReference type="InterPro" id="IPR009056">
    <property type="entry name" value="Cyt_c-like_dom"/>
</dbReference>
<dbReference type="AlphaFoldDB" id="A0A9X9X721"/>
<dbReference type="GO" id="GO:0009055">
    <property type="term" value="F:electron transfer activity"/>
    <property type="evidence" value="ECO:0007669"/>
    <property type="project" value="InterPro"/>
</dbReference>
<name>A0A9X9X721_9PROT</name>
<evidence type="ECO:0000259" key="7">
    <source>
        <dbReference type="PROSITE" id="PS51007"/>
    </source>
</evidence>
<accession>A0A9X9X721</accession>
<reference evidence="8" key="1">
    <citation type="submission" date="2020-01" db="EMBL/GenBank/DDBJ databases">
        <authorList>
            <person name="Rat A."/>
        </authorList>
    </citation>
    <scope>NUCLEOTIDE SEQUENCE</scope>
    <source>
        <strain evidence="8">LMG 31228</strain>
    </source>
</reference>
<organism evidence="8 9">
    <name type="scientific">Neoroseomonas eburnea</name>
    <dbReference type="NCBI Taxonomy" id="1346889"/>
    <lineage>
        <taxon>Bacteria</taxon>
        <taxon>Pseudomonadati</taxon>
        <taxon>Pseudomonadota</taxon>
        <taxon>Alphaproteobacteria</taxon>
        <taxon>Acetobacterales</taxon>
        <taxon>Acetobacteraceae</taxon>
        <taxon>Neoroseomonas</taxon>
    </lineage>
</organism>
<keyword evidence="2 6" id="KW-0349">Heme</keyword>
<keyword evidence="3 6" id="KW-0479">Metal-binding</keyword>
<dbReference type="EMBL" id="JAAEDL010000002">
    <property type="protein sequence ID" value="MBR0679507.1"/>
    <property type="molecule type" value="Genomic_DNA"/>
</dbReference>
<dbReference type="Proteomes" id="UP001138709">
    <property type="component" value="Unassembled WGS sequence"/>
</dbReference>
<reference evidence="8" key="2">
    <citation type="journal article" date="2021" name="Syst. Appl. Microbiol.">
        <title>Roseomonas hellenica sp. nov., isolated from roots of wild-growing Alkanna tinctoria.</title>
        <authorList>
            <person name="Rat A."/>
            <person name="Naranjo H.D."/>
            <person name="Lebbe L."/>
            <person name="Cnockaert M."/>
            <person name="Krigas N."/>
            <person name="Grigoriadou K."/>
            <person name="Maloupa E."/>
            <person name="Willems A."/>
        </authorList>
    </citation>
    <scope>NUCLEOTIDE SEQUENCE</scope>
    <source>
        <strain evidence="8">LMG 31228</strain>
    </source>
</reference>
<feature type="domain" description="Cytochrome c" evidence="7">
    <location>
        <begin position="200"/>
        <end position="288"/>
    </location>
</feature>
<dbReference type="Gene3D" id="1.10.760.10">
    <property type="entry name" value="Cytochrome c-like domain"/>
    <property type="match status" value="1"/>
</dbReference>
<comment type="caution">
    <text evidence="8">The sequence shown here is derived from an EMBL/GenBank/DDBJ whole genome shotgun (WGS) entry which is preliminary data.</text>
</comment>
<dbReference type="InterPro" id="IPR051811">
    <property type="entry name" value="Cytochrome_c550/c551-like"/>
</dbReference>
<evidence type="ECO:0000313" key="8">
    <source>
        <dbReference type="EMBL" id="MBR0679507.1"/>
    </source>
</evidence>
<evidence type="ECO:0000256" key="6">
    <source>
        <dbReference type="PROSITE-ProRule" id="PRU00433"/>
    </source>
</evidence>
<gene>
    <name evidence="8" type="ORF">GXW74_03350</name>
</gene>
<dbReference type="InterPro" id="IPR036909">
    <property type="entry name" value="Cyt_c-like_dom_sf"/>
</dbReference>
<proteinExistence type="predicted"/>
<dbReference type="PANTHER" id="PTHR37823:SF1">
    <property type="entry name" value="CYTOCHROME C-553-LIKE"/>
    <property type="match status" value="1"/>
</dbReference>
<evidence type="ECO:0000256" key="1">
    <source>
        <dbReference type="ARBA" id="ARBA00022448"/>
    </source>
</evidence>
<dbReference type="SUPFAM" id="SSF46626">
    <property type="entry name" value="Cytochrome c"/>
    <property type="match status" value="1"/>
</dbReference>
<dbReference type="GO" id="GO:0046872">
    <property type="term" value="F:metal ion binding"/>
    <property type="evidence" value="ECO:0007669"/>
    <property type="project" value="UniProtKB-KW"/>
</dbReference>
<keyword evidence="4" id="KW-0249">Electron transport</keyword>
<dbReference type="GO" id="GO:0020037">
    <property type="term" value="F:heme binding"/>
    <property type="evidence" value="ECO:0007669"/>
    <property type="project" value="InterPro"/>
</dbReference>
<keyword evidence="1" id="KW-0813">Transport</keyword>
<evidence type="ECO:0000256" key="4">
    <source>
        <dbReference type="ARBA" id="ARBA00022982"/>
    </source>
</evidence>
<protein>
    <submittedName>
        <fullName evidence="8">Cytochrome c</fullName>
    </submittedName>
</protein>
<dbReference type="Pfam" id="PF00034">
    <property type="entry name" value="Cytochrom_C"/>
    <property type="match status" value="1"/>
</dbReference>
<sequence>MSVLSPCHRGHVRRLGLVRPAGLALLLWVLMPLTARAAPLALEDGANRLTVDTATLLARPDAAEISVPADIGYGGVQRRYRAVPLASVLALLPAPPPPGGVLEAAATDGFAAQVPLHLILQTTPGGPRAWLALEEPDSPWPHLPGKQASAGPFYIVWERPEAGRISPEYWPYQLAALRFVQRPAVRWPQIAADPSLPADHPARRGQDVFTSICLACHRMNGGGSADMGPDLNRPMGPTEYFQPGALRRYLRDPASVRNWPEQKMPGFAADQISETELDALLAYLSHMAARRPAGAR</sequence>
<evidence type="ECO:0000313" key="9">
    <source>
        <dbReference type="Proteomes" id="UP001138709"/>
    </source>
</evidence>
<keyword evidence="5 6" id="KW-0408">Iron</keyword>
<keyword evidence="9" id="KW-1185">Reference proteome</keyword>
<dbReference type="PANTHER" id="PTHR37823">
    <property type="entry name" value="CYTOCHROME C-553-LIKE"/>
    <property type="match status" value="1"/>
</dbReference>
<dbReference type="RefSeq" id="WP_211844859.1">
    <property type="nucleotide sequence ID" value="NZ_JAAEDL010000002.1"/>
</dbReference>
<dbReference type="PROSITE" id="PS51007">
    <property type="entry name" value="CYTC"/>
    <property type="match status" value="1"/>
</dbReference>